<protein>
    <submittedName>
        <fullName evidence="1">Uncharacterized protein</fullName>
    </submittedName>
</protein>
<accession>A0ACB8XPV0</accession>
<gene>
    <name evidence="1" type="ORF">L6452_38551</name>
</gene>
<dbReference type="EMBL" id="CM042061">
    <property type="protein sequence ID" value="KAI3672463.1"/>
    <property type="molecule type" value="Genomic_DNA"/>
</dbReference>
<reference evidence="2" key="1">
    <citation type="journal article" date="2022" name="Mol. Ecol. Resour.">
        <title>The genomes of chicory, endive, great burdock and yacon provide insights into Asteraceae palaeo-polyploidization history and plant inulin production.</title>
        <authorList>
            <person name="Fan W."/>
            <person name="Wang S."/>
            <person name="Wang H."/>
            <person name="Wang A."/>
            <person name="Jiang F."/>
            <person name="Liu H."/>
            <person name="Zhao H."/>
            <person name="Xu D."/>
            <person name="Zhang Y."/>
        </authorList>
    </citation>
    <scope>NUCLEOTIDE SEQUENCE [LARGE SCALE GENOMIC DNA]</scope>
    <source>
        <strain evidence="2">cv. Niubang</strain>
    </source>
</reference>
<proteinExistence type="predicted"/>
<organism evidence="1 2">
    <name type="scientific">Arctium lappa</name>
    <name type="common">Greater burdock</name>
    <name type="synonym">Lappa major</name>
    <dbReference type="NCBI Taxonomy" id="4217"/>
    <lineage>
        <taxon>Eukaryota</taxon>
        <taxon>Viridiplantae</taxon>
        <taxon>Streptophyta</taxon>
        <taxon>Embryophyta</taxon>
        <taxon>Tracheophyta</taxon>
        <taxon>Spermatophyta</taxon>
        <taxon>Magnoliopsida</taxon>
        <taxon>eudicotyledons</taxon>
        <taxon>Gunneridae</taxon>
        <taxon>Pentapetalae</taxon>
        <taxon>asterids</taxon>
        <taxon>campanulids</taxon>
        <taxon>Asterales</taxon>
        <taxon>Asteraceae</taxon>
        <taxon>Carduoideae</taxon>
        <taxon>Cardueae</taxon>
        <taxon>Arctiinae</taxon>
        <taxon>Arctium</taxon>
    </lineage>
</organism>
<evidence type="ECO:0000313" key="1">
    <source>
        <dbReference type="EMBL" id="KAI3672463.1"/>
    </source>
</evidence>
<dbReference type="Proteomes" id="UP001055879">
    <property type="component" value="Linkage Group LG15"/>
</dbReference>
<keyword evidence="2" id="KW-1185">Reference proteome</keyword>
<reference evidence="1 2" key="2">
    <citation type="journal article" date="2022" name="Mol. Ecol. Resour.">
        <title>The genomes of chicory, endive, great burdock and yacon provide insights into Asteraceae paleo-polyploidization history and plant inulin production.</title>
        <authorList>
            <person name="Fan W."/>
            <person name="Wang S."/>
            <person name="Wang H."/>
            <person name="Wang A."/>
            <person name="Jiang F."/>
            <person name="Liu H."/>
            <person name="Zhao H."/>
            <person name="Xu D."/>
            <person name="Zhang Y."/>
        </authorList>
    </citation>
    <scope>NUCLEOTIDE SEQUENCE [LARGE SCALE GENOMIC DNA]</scope>
    <source>
        <strain evidence="2">cv. Niubang</strain>
    </source>
</reference>
<comment type="caution">
    <text evidence="1">The sequence shown here is derived from an EMBL/GenBank/DDBJ whole genome shotgun (WGS) entry which is preliminary data.</text>
</comment>
<sequence>MKGITVFTTSDVVFTAHGLPNLNKLTNAEVVSLLLYHASSNYISRGSLKTVKNPIHTLATNTVGKFNLIVQTNRDFITFVSRVDSSHVKSTALDSVPISIFKIENVLLPNELFTKSLPPTPSPTPETSTRSTPSPVAFSPSSIASSLAPVNGTSLIRSPTIRPTPSISSPIDGSAPAENPTVDTGNSNASNDGDISKFQFSS</sequence>
<evidence type="ECO:0000313" key="2">
    <source>
        <dbReference type="Proteomes" id="UP001055879"/>
    </source>
</evidence>
<name>A0ACB8XPV0_ARCLA</name>